<reference evidence="5 6" key="1">
    <citation type="submission" date="2018-06" db="EMBL/GenBank/DDBJ databases">
        <title>The Genome of Cuscuta australis (Dodder) Provides Insight into the Evolution of Plant Parasitism.</title>
        <authorList>
            <person name="Liu H."/>
        </authorList>
    </citation>
    <scope>NUCLEOTIDE SEQUENCE [LARGE SCALE GENOMIC DNA]</scope>
    <source>
        <strain evidence="6">cv. Yunnan</strain>
        <tissue evidence="5">Vines</tissue>
    </source>
</reference>
<dbReference type="Gene3D" id="1.25.40.10">
    <property type="entry name" value="Tetratricopeptide repeat domain"/>
    <property type="match status" value="2"/>
</dbReference>
<name>A0A328D5G1_9ASTE</name>
<dbReference type="Pfam" id="PF20431">
    <property type="entry name" value="E_motif"/>
    <property type="match status" value="1"/>
</dbReference>
<evidence type="ECO:0000313" key="5">
    <source>
        <dbReference type="EMBL" id="RAL40654.1"/>
    </source>
</evidence>
<proteinExistence type="inferred from homology"/>
<feature type="domain" description="DYW" evidence="4">
    <location>
        <begin position="484"/>
        <end position="576"/>
    </location>
</feature>
<dbReference type="AlphaFoldDB" id="A0A328D5G1"/>
<dbReference type="InterPro" id="IPR002885">
    <property type="entry name" value="PPR_rpt"/>
</dbReference>
<organism evidence="5 6">
    <name type="scientific">Cuscuta australis</name>
    <dbReference type="NCBI Taxonomy" id="267555"/>
    <lineage>
        <taxon>Eukaryota</taxon>
        <taxon>Viridiplantae</taxon>
        <taxon>Streptophyta</taxon>
        <taxon>Embryophyta</taxon>
        <taxon>Tracheophyta</taxon>
        <taxon>Spermatophyta</taxon>
        <taxon>Magnoliopsida</taxon>
        <taxon>eudicotyledons</taxon>
        <taxon>Gunneridae</taxon>
        <taxon>Pentapetalae</taxon>
        <taxon>asterids</taxon>
        <taxon>lamiids</taxon>
        <taxon>Solanales</taxon>
        <taxon>Convolvulaceae</taxon>
        <taxon>Cuscuteae</taxon>
        <taxon>Cuscuta</taxon>
        <taxon>Cuscuta subgen. Grammica</taxon>
        <taxon>Cuscuta sect. Cleistogrammica</taxon>
    </lineage>
</organism>
<accession>A0A328D5G1</accession>
<dbReference type="Pfam" id="PF14432">
    <property type="entry name" value="DYW_deaminase"/>
    <property type="match status" value="1"/>
</dbReference>
<comment type="similarity">
    <text evidence="1">Belongs to the PPR family. PCMP-H subfamily.</text>
</comment>
<dbReference type="NCBIfam" id="TIGR00756">
    <property type="entry name" value="PPR"/>
    <property type="match status" value="5"/>
</dbReference>
<evidence type="ECO:0000256" key="3">
    <source>
        <dbReference type="PROSITE-ProRule" id="PRU00708"/>
    </source>
</evidence>
<dbReference type="GO" id="GO:0003723">
    <property type="term" value="F:RNA binding"/>
    <property type="evidence" value="ECO:0007669"/>
    <property type="project" value="InterPro"/>
</dbReference>
<dbReference type="PANTHER" id="PTHR24015:SF1063">
    <property type="entry name" value="OS12G0156900 PROTEIN"/>
    <property type="match status" value="1"/>
</dbReference>
<dbReference type="PANTHER" id="PTHR24015">
    <property type="entry name" value="OS07G0578800 PROTEIN-RELATED"/>
    <property type="match status" value="1"/>
</dbReference>
<keyword evidence="6" id="KW-1185">Reference proteome</keyword>
<dbReference type="FunFam" id="1.25.40.10:FF:000184">
    <property type="entry name" value="Pentatricopeptide repeat-containing protein, chloroplastic"/>
    <property type="match status" value="1"/>
</dbReference>
<keyword evidence="2" id="KW-0677">Repeat</keyword>
<dbReference type="GO" id="GO:0009451">
    <property type="term" value="P:RNA modification"/>
    <property type="evidence" value="ECO:0007669"/>
    <property type="project" value="InterPro"/>
</dbReference>
<comment type="caution">
    <text evidence="5">The sequence shown here is derived from an EMBL/GenBank/DDBJ whole genome shotgun (WGS) entry which is preliminary data.</text>
</comment>
<feature type="repeat" description="PPR" evidence="3">
    <location>
        <begin position="305"/>
        <end position="339"/>
    </location>
</feature>
<evidence type="ECO:0000259" key="4">
    <source>
        <dbReference type="Pfam" id="PF14432"/>
    </source>
</evidence>
<dbReference type="InterPro" id="IPR046960">
    <property type="entry name" value="PPR_At4g14850-like_plant"/>
</dbReference>
<feature type="repeat" description="PPR" evidence="3">
    <location>
        <begin position="137"/>
        <end position="167"/>
    </location>
</feature>
<dbReference type="FunFam" id="1.25.40.10:FF:000344">
    <property type="entry name" value="Pentatricopeptide repeat-containing protein"/>
    <property type="match status" value="1"/>
</dbReference>
<dbReference type="GO" id="GO:0008270">
    <property type="term" value="F:zinc ion binding"/>
    <property type="evidence" value="ECO:0007669"/>
    <property type="project" value="InterPro"/>
</dbReference>
<dbReference type="Pfam" id="PF01535">
    <property type="entry name" value="PPR"/>
    <property type="match status" value="3"/>
</dbReference>
<sequence>MAYAYVESLLTKCTNFSHIKQLQAHLITTGHFQLYPSRAKFLDFCAVSSAGSLHYAAFIFRRIPFPLTNDWNAIIRGLAQSDRPIDAVAGFAQMLRAHCRPDALTCSFALKACARALALFQAVQIHSGVVRFGFGSDVLLRTTLLDAYAKCGELGHARKVFDEMELRDVACWNVLIAGFAQGNRPMEALELFKKMREAKTEPNDVTVLGAVSACSQLGAIEEGERVHDYIRIKNLDSNTSVCNAVIDMYAKCGLLDRAHKVFDEMTCPKTLVTWNTMIMALAMHGEGVKALDLFKQMSHSRVTPDSVSYLVALCACNHAGMVEEGMRLYESMEKHGVSKSVKHYGCMVDMLGRSGRLSEAYDLVVSMPLAPDVVLWQTLLGACKTHKALDMAEKAANKLIEMGSNSCGDYVLLSNLYAVHKKWPEVRRVREAMKNRDIKKVPGFSYVEINGAMYKFVNGDKNHPEWHAIHAKLDEIWVGMCRLGYAPETEYVLHDIEEEEKENVLPYHSEKLAVVFALISTGEGTRISVNKNIRICGDCHVVMKLVSKIYGREIIVRDRTRFHRFRDGSCSCRDYW</sequence>
<dbReference type="PROSITE" id="PS51375">
    <property type="entry name" value="PPR"/>
    <property type="match status" value="5"/>
</dbReference>
<dbReference type="Pfam" id="PF13041">
    <property type="entry name" value="PPR_2"/>
    <property type="match status" value="2"/>
</dbReference>
<dbReference type="InterPro" id="IPR046848">
    <property type="entry name" value="E_motif"/>
</dbReference>
<gene>
    <name evidence="5" type="ORF">DM860_006724</name>
</gene>
<dbReference type="InterPro" id="IPR032867">
    <property type="entry name" value="DYW_dom"/>
</dbReference>
<feature type="repeat" description="PPR" evidence="3">
    <location>
        <begin position="270"/>
        <end position="304"/>
    </location>
</feature>
<evidence type="ECO:0000256" key="1">
    <source>
        <dbReference type="ARBA" id="ARBA00006643"/>
    </source>
</evidence>
<dbReference type="InterPro" id="IPR011990">
    <property type="entry name" value="TPR-like_helical_dom_sf"/>
</dbReference>
<feature type="repeat" description="PPR" evidence="3">
    <location>
        <begin position="238"/>
        <end position="268"/>
    </location>
</feature>
<protein>
    <recommendedName>
        <fullName evidence="4">DYW domain-containing protein</fullName>
    </recommendedName>
</protein>
<evidence type="ECO:0000313" key="6">
    <source>
        <dbReference type="Proteomes" id="UP000249390"/>
    </source>
</evidence>
<dbReference type="EMBL" id="NQVE01000194">
    <property type="protein sequence ID" value="RAL40654.1"/>
    <property type="molecule type" value="Genomic_DNA"/>
</dbReference>
<dbReference type="Proteomes" id="UP000249390">
    <property type="component" value="Unassembled WGS sequence"/>
</dbReference>
<feature type="repeat" description="PPR" evidence="3">
    <location>
        <begin position="168"/>
        <end position="202"/>
    </location>
</feature>
<evidence type="ECO:0000256" key="2">
    <source>
        <dbReference type="ARBA" id="ARBA00022737"/>
    </source>
</evidence>